<dbReference type="InterPro" id="IPR019734">
    <property type="entry name" value="TPR_rpt"/>
</dbReference>
<dbReference type="EMBL" id="CP137573">
    <property type="protein sequence ID" value="WOX23161.1"/>
    <property type="molecule type" value="Genomic_DNA"/>
</dbReference>
<dbReference type="InterPro" id="IPR043504">
    <property type="entry name" value="Peptidase_S1_PA_chymotrypsin"/>
</dbReference>
<dbReference type="PANTHER" id="PTHR19959">
    <property type="entry name" value="KINESIN LIGHT CHAIN"/>
    <property type="match status" value="1"/>
</dbReference>
<dbReference type="SMART" id="SM00028">
    <property type="entry name" value="TPR"/>
    <property type="match status" value="6"/>
</dbReference>
<proteinExistence type="predicted"/>
<dbReference type="InterPro" id="IPR009003">
    <property type="entry name" value="Peptidase_S1_PA"/>
</dbReference>
<name>A0ABZ0LUM0_9ACTN</name>
<dbReference type="Gene3D" id="2.40.10.10">
    <property type="entry name" value="Trypsin-like serine proteases"/>
    <property type="match status" value="1"/>
</dbReference>
<evidence type="ECO:0000313" key="2">
    <source>
        <dbReference type="EMBL" id="WOX23161.1"/>
    </source>
</evidence>
<dbReference type="InterPro" id="IPR011990">
    <property type="entry name" value="TPR-like_helical_dom_sf"/>
</dbReference>
<dbReference type="GO" id="GO:0008233">
    <property type="term" value="F:peptidase activity"/>
    <property type="evidence" value="ECO:0007669"/>
    <property type="project" value="UniProtKB-KW"/>
</dbReference>
<evidence type="ECO:0000313" key="3">
    <source>
        <dbReference type="Proteomes" id="UP001301731"/>
    </source>
</evidence>
<accession>A0ABZ0LUM0</accession>
<gene>
    <name evidence="2" type="ORF">R2D22_17870</name>
</gene>
<dbReference type="GO" id="GO:0006508">
    <property type="term" value="P:proteolysis"/>
    <property type="evidence" value="ECO:0007669"/>
    <property type="project" value="UniProtKB-KW"/>
</dbReference>
<keyword evidence="3" id="KW-1185">Reference proteome</keyword>
<keyword evidence="2" id="KW-0378">Hydrolase</keyword>
<dbReference type="Proteomes" id="UP001301731">
    <property type="component" value="Chromosome"/>
</dbReference>
<feature type="region of interest" description="Disordered" evidence="1">
    <location>
        <begin position="1059"/>
        <end position="1090"/>
    </location>
</feature>
<keyword evidence="2" id="KW-0645">Protease</keyword>
<dbReference type="RefSeq" id="WP_318104737.1">
    <property type="nucleotide sequence ID" value="NZ_CP137573.1"/>
</dbReference>
<dbReference type="Gene3D" id="1.25.40.10">
    <property type="entry name" value="Tetratricopeptide repeat domain"/>
    <property type="match status" value="4"/>
</dbReference>
<dbReference type="Pfam" id="PF13365">
    <property type="entry name" value="Trypsin_2"/>
    <property type="match status" value="1"/>
</dbReference>
<dbReference type="SUPFAM" id="SSF50494">
    <property type="entry name" value="Trypsin-like serine proteases"/>
    <property type="match status" value="1"/>
</dbReference>
<reference evidence="2 3" key="1">
    <citation type="submission" date="2023-10" db="EMBL/GenBank/DDBJ databases">
        <title>The genome sequence of Streptomyces sp. HUAS YS2.</title>
        <authorList>
            <person name="Mo P."/>
        </authorList>
    </citation>
    <scope>NUCLEOTIDE SEQUENCE [LARGE SCALE GENOMIC DNA]</scope>
    <source>
        <strain evidence="2 3">HUAS YS2</strain>
    </source>
</reference>
<dbReference type="PANTHER" id="PTHR19959:SF119">
    <property type="entry name" value="FUNGAL LIPASE-LIKE DOMAIN-CONTAINING PROTEIN"/>
    <property type="match status" value="1"/>
</dbReference>
<sequence length="1356" mass="147738">MEMDRAVQVRAHLGDGPAGFGSGYLVAPRLVLTAAHVVPRGTEITVTLPGPGLVADAAAEPRPWRAAVRWRREDEAADAALVEVTDDDWRPPPSFAGNPNRRVQRWGLLVTAAVEQPVSCLGFPRMGRTVPEPGGPPRRAAEQLAARINPLTGGGAHRYELLSTHSPYGSEGDATGSPWSGMSGAAVFRDHLLVGVVRHDRHARTGARLTATRARALVADPGFRALVARHSSVAPELEAAELAGLLDPAPPERDLRSPLMLLRADTEAVAFRGRAEVCEELMAWCEQDPEILSVRALVGPAGQGKTRLSRWLTAALRARGWAAGQLRSDLAAGGPGAEPDLRPLAALQVDALVVVDYAEMQPRLVRQLIAEARRAGRRFRILLLARSEGTWKTAALGASGVVHDILSTAPVVRLHALDATVEARDEAFALAAADLAPLLGHVPGHGDVDWQALAREVRPATRRRRAAFEAALTVQMSALTALLQLGPRPLADDLDTLQDGLLRHEERYWENTAESVGLGPRDLPVLRTAVATAGLLGAADRAEALRTVARIPGVGARLHAPLADWLHELYPSSHGRYWGLLQPDRVAEFQASKEVIADPALLPSLFREATDDQLVQALTVLTRSVVAHANADRPDEAGIVLARLHRALDTVPLSAAVLRRTSAALPETSHVLARFAARIAADLLAVYEQERTAGNTDITEADLAWAHHNLARRTLSLRRDREALERAGTAVRMREQLAAADPSAHEADLAASLALQASCLDFLDRSEEAREPVLRALAIHRRLAAADPERQRPALVRSLIDTAIVLWHTDERQESDAHTQEALRLSRQLERERPGPHRSLLAEALRDSSVLFWNDGEYEQAVEAVEEAVSLWRHLAAANRDANASKLAGALVLLSSNYRRSERLEEATALCGEAVAIRRRRAHDLPSVYAEKLALDLFRLGQIHYYATRQEEAQRTFAESVAVLRASRSIPERRRLEQLGYSLYWHGMSLQAETQWEEAAGYYRKAHEVRRKLPRSTDVDRQLAWSAYDLGGCLMKLGRYAEAAEPLWEAVALRRGVREEAETEATAERAETEGRAKAEQPETEPDNVRDSRADLADALLRLAACYADAGRPAAERVLLRRAGPLLLRPGGPVDPTALGNWAFQLGESVVSFRPAEGRRLLAQAVSIQRRAVAERPSPEEYAVLRHRAERLADALLLAGRYRGAARSAELALEAARHETEPTPTAAALICLAQARARTARSAAEYAEARDLARRAVARTRRGVAAGTEGVPYLSHVLHLQAEVLLACARHSDPRAAAQALAPAQEAVTLLRRSPHEQALRNAVGVLARVLERLGRPDDASAVRAGHSPLVTHRRNG</sequence>
<dbReference type="SUPFAM" id="SSF48452">
    <property type="entry name" value="TPR-like"/>
    <property type="match status" value="2"/>
</dbReference>
<evidence type="ECO:0000256" key="1">
    <source>
        <dbReference type="SAM" id="MobiDB-lite"/>
    </source>
</evidence>
<protein>
    <submittedName>
        <fullName evidence="2">Tetratricopeptide repeat-containing serine protease family protein</fullName>
    </submittedName>
</protein>
<organism evidence="2 3">
    <name type="scientific">Streptomyces solicathayae</name>
    <dbReference type="NCBI Taxonomy" id="3081768"/>
    <lineage>
        <taxon>Bacteria</taxon>
        <taxon>Bacillati</taxon>
        <taxon>Actinomycetota</taxon>
        <taxon>Actinomycetes</taxon>
        <taxon>Kitasatosporales</taxon>
        <taxon>Streptomycetaceae</taxon>
        <taxon>Streptomyces</taxon>
    </lineage>
</organism>